<dbReference type="InterPro" id="IPR037034">
    <property type="entry name" value="RNA_pol_Rpb2_2_sf"/>
</dbReference>
<dbReference type="CDD" id="cd00653">
    <property type="entry name" value="RNA_pol_B_RPB2"/>
    <property type="match status" value="1"/>
</dbReference>
<dbReference type="Gene3D" id="3.90.1100.10">
    <property type="match status" value="2"/>
</dbReference>
<dbReference type="Gene3D" id="2.40.50.100">
    <property type="match status" value="1"/>
</dbReference>
<comment type="subunit">
    <text evidence="6 8">The RNAP catalytic core consists of 2 alpha, 1 beta, 1 beta' and 1 omega subunit. When a sigma factor is associated with the core the holoenzyme is formed, which can initiate transcription.</text>
</comment>
<dbReference type="GO" id="GO:0003677">
    <property type="term" value="F:DNA binding"/>
    <property type="evidence" value="ECO:0007669"/>
    <property type="project" value="UniProtKB-UniRule"/>
</dbReference>
<evidence type="ECO:0000256" key="4">
    <source>
        <dbReference type="ARBA" id="ARBA00023163"/>
    </source>
</evidence>
<sequence>MINIKKIKKKILEINNLLFIQLKEFNKFLTLSFKKRKQTKIHLLLKDIFPILNEKKSIIINYIDYIVNKPIYSIEKCLKYNLTYEVDIKLILHIYSKKHNINQYKIVYLTKCPYITKYGSFIFNGAERVIVSQLYKPNSIFFYKKIYKNHKIYNVKIIPKYGIWIDMYISKKKILYFIIDKKKKILITTFLKLIGYNDYKDILKLFNIIKKKKTYKKKKKYYIYEKYSSIFLKKKKYIKNKNTYVFNMIKYKKYYVIIKTIIKDNKYDFKIIKKKIKIFSEKYFKNKIENIYDFFKKILFNKKKYKITNIMKNKLNFLFNLNKKKNIITKKEFIKIIKYLIYLDYNRESCLHIDDLSNRVLKTVYNQLLYLFKLGFTRLKKNILEKLNKTFFVKNLNSSHLFNIKIINSNINTFFGTNQLSQFMDQTNILSEITHKRRLSLLGVGGIIKNKAGYKIRDIHNSFYGRICPIETPEGPNIGLISSLCIYTFINDFNYLTTPYFCLKTKKIVYLPYYAERNKIFGTSEIYTLKKKYYICRYNNQIIYTKYKNINYIDIDTTQIISLSVAQIPFLEHDDANRILMGSNMIRQTVPLLYTKKPIISSNLDENIIFNSRNLLYAKEKGIIDYVDNNIIILKYKHNNKYVNKKYTLIKYKKTNQNTCINYTPIVKIGDIIKKNQILCQGYGTHENSIALGRDVLVAFMPFKGYNFEDAIIISDNIIKKNVFTSLHIEIINVKIKRTKLGKEKLTRNIYKNFNNKNLNKKGIIKIGSTIKPGDVLVGILKPIKKKIISPEMKLLHYIFNKKYSNMKNNSYKAHSNLYGKVLNVEVIKNNKNKVDINKYKNNKKKFYIKINKILKRYKKYILCKILKNKINKHLNLNIIIKKYINNTKIFKIFAKDKLNKKIYNIYVNYVYLKEKINNLYKKNIKLEFNVLKLIKIYIIKKRILQVGDKMSGRHGNKGVISKIVSEVDMPFLKNGKIINMILNPLGVPSRMNVGQILETILGMIGHKIKKNFFIKSFKGVKINEIYKLIKKNKLPKYCKYDLYDGCTGEKMHQKVTIGYIHMLKLNHMVEDKIHVRSTGPYSLITQQPLGGRSQSGGQRFGEMEVWALEAYGAAYFLRELLTIKSDDLKGRDETYNSIINNKILLPESNIPESFNVLIKELNGLNIDILFK</sequence>
<dbReference type="InterPro" id="IPR007641">
    <property type="entry name" value="RNA_pol_Rpb2_7"/>
</dbReference>
<dbReference type="InterPro" id="IPR007120">
    <property type="entry name" value="DNA-dir_RNAP_su2_dom"/>
</dbReference>
<feature type="domain" description="RNA polymerase Rpb2" evidence="11">
    <location>
        <begin position="422"/>
        <end position="490"/>
    </location>
</feature>
<dbReference type="GO" id="GO:0032549">
    <property type="term" value="F:ribonucleoside binding"/>
    <property type="evidence" value="ECO:0007669"/>
    <property type="project" value="InterPro"/>
</dbReference>
<dbReference type="Gene3D" id="2.40.50.150">
    <property type="match status" value="1"/>
</dbReference>
<dbReference type="Gene3D" id="3.90.1110.10">
    <property type="entry name" value="RNA polymerase Rpb2, domain 2"/>
    <property type="match status" value="2"/>
</dbReference>
<dbReference type="AlphaFoldDB" id="A0AAU7QT70"/>
<evidence type="ECO:0000259" key="11">
    <source>
        <dbReference type="Pfam" id="PF04565"/>
    </source>
</evidence>
<gene>
    <name evidence="6" type="primary">rpoB</name>
    <name evidence="12" type="ORF">ABNO50_00450</name>
</gene>
<dbReference type="Pfam" id="PF04565">
    <property type="entry name" value="RNA_pol_Rpb2_3"/>
    <property type="match status" value="1"/>
</dbReference>
<comment type="similarity">
    <text evidence="6 7">Belongs to the RNA polymerase beta chain family.</text>
</comment>
<dbReference type="NCBIfam" id="TIGR02013">
    <property type="entry name" value="rpoB"/>
    <property type="match status" value="1"/>
</dbReference>
<dbReference type="InterPro" id="IPR037033">
    <property type="entry name" value="DNA-dir_RNAP_su2_hyb_sf"/>
</dbReference>
<keyword evidence="3 6" id="KW-0548">Nucleotidyltransferase</keyword>
<dbReference type="GO" id="GO:0003899">
    <property type="term" value="F:DNA-directed RNA polymerase activity"/>
    <property type="evidence" value="ECO:0007669"/>
    <property type="project" value="UniProtKB-UniRule"/>
</dbReference>
<evidence type="ECO:0000256" key="6">
    <source>
        <dbReference type="HAMAP-Rule" id="MF_01321"/>
    </source>
</evidence>
<organism evidence="12">
    <name type="scientific">Candidatus Shikimatogenerans sp. Tduv</name>
    <dbReference type="NCBI Taxonomy" id="3158567"/>
    <lineage>
        <taxon>Bacteria</taxon>
        <taxon>Pseudomonadati</taxon>
        <taxon>Bacteroidota</taxon>
        <taxon>Flavobacteriia</taxon>
        <taxon>Flavobacteriales</taxon>
        <taxon>Candidatus Shikimatogenerans</taxon>
    </lineage>
</organism>
<proteinExistence type="inferred from homology"/>
<evidence type="ECO:0000256" key="1">
    <source>
        <dbReference type="ARBA" id="ARBA00022478"/>
    </source>
</evidence>
<reference evidence="12" key="1">
    <citation type="submission" date="2024-06" db="EMBL/GenBank/DDBJ databases">
        <title>Diversity, functionality, and evolutionary history of bacterial symbionts in false click beetles (Coleoptera, Throscidae).</title>
        <authorList>
            <person name="Wierz J.C."/>
            <person name="Malm H."/>
            <person name="Kaltenpoth M."/>
            <person name="Engl T."/>
        </authorList>
    </citation>
    <scope>NUCLEOTIDE SEQUENCE</scope>
    <source>
        <strain evidence="12">Tduv</strain>
    </source>
</reference>
<dbReference type="EC" id="2.7.7.6" evidence="6 8"/>
<dbReference type="InterPro" id="IPR010243">
    <property type="entry name" value="RNA_pol_bsu_bac"/>
</dbReference>
<name>A0AAU7QT70_9FLAO</name>
<keyword evidence="1 6" id="KW-0240">DNA-directed RNA polymerase</keyword>
<evidence type="ECO:0000259" key="10">
    <source>
        <dbReference type="Pfam" id="PF04560"/>
    </source>
</evidence>
<keyword evidence="2 6" id="KW-0808">Transferase</keyword>
<dbReference type="GO" id="GO:0000428">
    <property type="term" value="C:DNA-directed RNA polymerase complex"/>
    <property type="evidence" value="ECO:0007669"/>
    <property type="project" value="UniProtKB-KW"/>
</dbReference>
<dbReference type="Gene3D" id="3.90.1800.10">
    <property type="entry name" value="RNA polymerase alpha subunit dimerisation domain"/>
    <property type="match status" value="1"/>
</dbReference>
<dbReference type="NCBIfam" id="NF001616">
    <property type="entry name" value="PRK00405.1"/>
    <property type="match status" value="1"/>
</dbReference>
<dbReference type="InterPro" id="IPR007645">
    <property type="entry name" value="RNA_pol_Rpb2_3"/>
</dbReference>
<evidence type="ECO:0000256" key="8">
    <source>
        <dbReference type="RuleBase" id="RU363031"/>
    </source>
</evidence>
<dbReference type="EMBL" id="CP157894">
    <property type="protein sequence ID" value="XBT18285.1"/>
    <property type="molecule type" value="Genomic_DNA"/>
</dbReference>
<dbReference type="InterPro" id="IPR015712">
    <property type="entry name" value="DNA-dir_RNA_pol_su2"/>
</dbReference>
<dbReference type="GO" id="GO:0006351">
    <property type="term" value="P:DNA-templated transcription"/>
    <property type="evidence" value="ECO:0007669"/>
    <property type="project" value="UniProtKB-UniRule"/>
</dbReference>
<dbReference type="HAMAP" id="MF_01321">
    <property type="entry name" value="RNApol_bact_RpoB"/>
    <property type="match status" value="1"/>
</dbReference>
<feature type="domain" description="DNA-directed RNA polymerase subunit 2 hybrid-binding" evidence="9">
    <location>
        <begin position="618"/>
        <end position="1095"/>
    </location>
</feature>
<evidence type="ECO:0000256" key="3">
    <source>
        <dbReference type="ARBA" id="ARBA00022695"/>
    </source>
</evidence>
<dbReference type="PROSITE" id="PS01166">
    <property type="entry name" value="RNA_POL_BETA"/>
    <property type="match status" value="1"/>
</dbReference>
<dbReference type="Gene3D" id="2.40.270.10">
    <property type="entry name" value="DNA-directed RNA polymerase, subunit 2, domain 6"/>
    <property type="match status" value="3"/>
</dbReference>
<comment type="function">
    <text evidence="6 8">DNA-dependent RNA polymerase catalyzes the transcription of DNA into RNA using the four ribonucleoside triphosphates as substrates.</text>
</comment>
<evidence type="ECO:0000256" key="2">
    <source>
        <dbReference type="ARBA" id="ARBA00022679"/>
    </source>
</evidence>
<dbReference type="Gene3D" id="2.30.150.10">
    <property type="entry name" value="DNA-directed RNA polymerase, beta subunit, external 1 domain"/>
    <property type="match status" value="1"/>
</dbReference>
<dbReference type="InterPro" id="IPR042107">
    <property type="entry name" value="DNA-dir_RNA_pol_bsu_ext_1_sf"/>
</dbReference>
<evidence type="ECO:0000259" key="9">
    <source>
        <dbReference type="Pfam" id="PF00562"/>
    </source>
</evidence>
<dbReference type="InterPro" id="IPR014724">
    <property type="entry name" value="RNA_pol_RPB2_OB-fold"/>
</dbReference>
<dbReference type="InterPro" id="IPR007121">
    <property type="entry name" value="RNA_pol_bsu_CS"/>
</dbReference>
<comment type="catalytic activity">
    <reaction evidence="5 6 8">
        <text>RNA(n) + a ribonucleoside 5'-triphosphate = RNA(n+1) + diphosphate</text>
        <dbReference type="Rhea" id="RHEA:21248"/>
        <dbReference type="Rhea" id="RHEA-COMP:14527"/>
        <dbReference type="Rhea" id="RHEA-COMP:17342"/>
        <dbReference type="ChEBI" id="CHEBI:33019"/>
        <dbReference type="ChEBI" id="CHEBI:61557"/>
        <dbReference type="ChEBI" id="CHEBI:140395"/>
        <dbReference type="EC" id="2.7.7.6"/>
    </reaction>
</comment>
<keyword evidence="4 6" id="KW-0804">Transcription</keyword>
<accession>A0AAU7QT70</accession>
<dbReference type="Pfam" id="PF04560">
    <property type="entry name" value="RNA_pol_Rpb2_7"/>
    <property type="match status" value="1"/>
</dbReference>
<dbReference type="SUPFAM" id="SSF64484">
    <property type="entry name" value="beta and beta-prime subunits of DNA dependent RNA-polymerase"/>
    <property type="match status" value="1"/>
</dbReference>
<evidence type="ECO:0000256" key="5">
    <source>
        <dbReference type="ARBA" id="ARBA00048552"/>
    </source>
</evidence>
<evidence type="ECO:0000256" key="7">
    <source>
        <dbReference type="RuleBase" id="RU000434"/>
    </source>
</evidence>
<protein>
    <recommendedName>
        <fullName evidence="6 8">DNA-directed RNA polymerase subunit beta</fullName>
        <shortName evidence="6">RNAP subunit beta</shortName>
        <ecNumber evidence="6 8">2.7.7.6</ecNumber>
    </recommendedName>
    <alternativeName>
        <fullName evidence="6">RNA polymerase subunit beta</fullName>
    </alternativeName>
    <alternativeName>
        <fullName evidence="6">Transcriptase subunit beta</fullName>
    </alternativeName>
</protein>
<dbReference type="Pfam" id="PF00562">
    <property type="entry name" value="RNA_pol_Rpb2_6"/>
    <property type="match status" value="1"/>
</dbReference>
<dbReference type="PANTHER" id="PTHR20856">
    <property type="entry name" value="DNA-DIRECTED RNA POLYMERASE I SUBUNIT 2"/>
    <property type="match status" value="1"/>
</dbReference>
<feature type="domain" description="RNA polymerase Rpb2" evidence="10">
    <location>
        <begin position="1097"/>
        <end position="1169"/>
    </location>
</feature>
<evidence type="ECO:0000313" key="12">
    <source>
        <dbReference type="EMBL" id="XBT18285.1"/>
    </source>
</evidence>